<feature type="transmembrane region" description="Helical" evidence="1">
    <location>
        <begin position="168"/>
        <end position="189"/>
    </location>
</feature>
<evidence type="ECO:0000256" key="1">
    <source>
        <dbReference type="SAM" id="Phobius"/>
    </source>
</evidence>
<dbReference type="eggNOG" id="arCOG08123">
    <property type="taxonomic scope" value="Archaea"/>
</dbReference>
<comment type="caution">
    <text evidence="2">The sequence shown here is derived from an EMBL/GenBank/DDBJ whole genome shotgun (WGS) entry which is preliminary data.</text>
</comment>
<keyword evidence="1" id="KW-0472">Membrane</keyword>
<dbReference type="AlphaFoldDB" id="M0LTG3"/>
<protein>
    <submittedName>
        <fullName evidence="2">Uncharacterized protein</fullName>
    </submittedName>
</protein>
<gene>
    <name evidence="2" type="ORF">C447_14004</name>
</gene>
<feature type="transmembrane region" description="Helical" evidence="1">
    <location>
        <begin position="134"/>
        <end position="156"/>
    </location>
</feature>
<dbReference type="PATRIC" id="fig|1132509.6.peg.3272"/>
<evidence type="ECO:0000313" key="2">
    <source>
        <dbReference type="EMBL" id="EMA36726.1"/>
    </source>
</evidence>
<keyword evidence="1" id="KW-1133">Transmembrane helix</keyword>
<organism evidence="2 3">
    <name type="scientific">Halococcus hamelinensis 100A6</name>
    <dbReference type="NCBI Taxonomy" id="1132509"/>
    <lineage>
        <taxon>Archaea</taxon>
        <taxon>Methanobacteriati</taxon>
        <taxon>Methanobacteriota</taxon>
        <taxon>Stenosarchaea group</taxon>
        <taxon>Halobacteria</taxon>
        <taxon>Halobacteriales</taxon>
        <taxon>Halococcaceae</taxon>
        <taxon>Halococcus</taxon>
    </lineage>
</organism>
<evidence type="ECO:0000313" key="3">
    <source>
        <dbReference type="Proteomes" id="UP000011566"/>
    </source>
</evidence>
<keyword evidence="3" id="KW-1185">Reference proteome</keyword>
<proteinExistence type="predicted"/>
<sequence>MKIEKETGVIGVLIGVLLVPMWFFAMASYESESAVVLSEDRGVINPTETFLPMPVEVNEFVAGVVTFVALFTLMGMLYYTLRYIRVISHLRRSRAEHRDGTVAPDGGQTREAPSLPPYLLSGSRRLAEYWPADYATPGMIGIVVMSWTATSFSLLFGVEAFTWARTQYLGVYAGMAFISLGVFATIYTASFMPRIHVAEDRGHEGKLTKRSDSDNQ</sequence>
<dbReference type="OrthoDB" id="256991at2157"/>
<name>M0LTG3_9EURY</name>
<feature type="transmembrane region" description="Helical" evidence="1">
    <location>
        <begin position="60"/>
        <end position="81"/>
    </location>
</feature>
<accession>M0LTG3</accession>
<reference evidence="2 3" key="1">
    <citation type="journal article" date="2014" name="PLoS Genet.">
        <title>Phylogenetically driven sequencing of extremely halophilic archaea reveals strategies for static and dynamic osmo-response.</title>
        <authorList>
            <person name="Becker E.A."/>
            <person name="Seitzer P.M."/>
            <person name="Tritt A."/>
            <person name="Larsen D."/>
            <person name="Krusor M."/>
            <person name="Yao A.I."/>
            <person name="Wu D."/>
            <person name="Madern D."/>
            <person name="Eisen J.A."/>
            <person name="Darling A.E."/>
            <person name="Facciotti M.T."/>
        </authorList>
    </citation>
    <scope>NUCLEOTIDE SEQUENCE [LARGE SCALE GENOMIC DNA]</scope>
    <source>
        <strain evidence="2 3">100A6</strain>
    </source>
</reference>
<feature type="transmembrane region" description="Helical" evidence="1">
    <location>
        <begin position="7"/>
        <end position="29"/>
    </location>
</feature>
<dbReference type="EMBL" id="AOMB01000040">
    <property type="protein sequence ID" value="EMA36726.1"/>
    <property type="molecule type" value="Genomic_DNA"/>
</dbReference>
<keyword evidence="1" id="KW-0812">Transmembrane</keyword>
<dbReference type="Proteomes" id="UP000011566">
    <property type="component" value="Unassembled WGS sequence"/>
</dbReference>
<dbReference type="RefSeq" id="WP_007694987.1">
    <property type="nucleotide sequence ID" value="NZ_AJRK01000353.1"/>
</dbReference>